<dbReference type="EMBL" id="JAAARO010000006">
    <property type="protein sequence ID" value="KAF5746416.1"/>
    <property type="molecule type" value="Genomic_DNA"/>
</dbReference>
<proteinExistence type="predicted"/>
<comment type="caution">
    <text evidence="2">The sequence shown here is derived from an EMBL/GenBank/DDBJ whole genome shotgun (WGS) entry which is preliminary data.</text>
</comment>
<feature type="compositionally biased region" description="Low complexity" evidence="1">
    <location>
        <begin position="13"/>
        <end position="23"/>
    </location>
</feature>
<sequence length="236" mass="25933">MKVKKKGGKVFPSASSSSSSSVSGTRGGGERDVLSVLKLLPAAILALVSILCFEDREVLAYMITRSINPSPSILPNKPIKRSNHNNKSKSNPSGGGVKGHKPPVFDCDCFHCYTNYWHRWNFSPNRDLIEEAIEAFEEHLSNDEKSRKSGKRRDKANRRNGEKPLMSPVHETDKPTSPSPTENVLYPITSSETVVTGSAAMVHSPGSTHKGFARKVLPDLLGLLNSRLWSLWNPNG</sequence>
<dbReference type="InParanoid" id="A0A7J7DK18"/>
<feature type="region of interest" description="Disordered" evidence="1">
    <location>
        <begin position="139"/>
        <end position="184"/>
    </location>
</feature>
<accession>A0A7J7DK18</accession>
<dbReference type="PANTHER" id="PTHR31903:SF4">
    <property type="entry name" value="OS11G0490300 PROTEIN"/>
    <property type="match status" value="1"/>
</dbReference>
<feature type="region of interest" description="Disordered" evidence="1">
    <location>
        <begin position="1"/>
        <end position="28"/>
    </location>
</feature>
<feature type="compositionally biased region" description="Basic residues" evidence="1">
    <location>
        <begin position="78"/>
        <end position="87"/>
    </location>
</feature>
<dbReference type="OrthoDB" id="1937859at2759"/>
<dbReference type="PANTHER" id="PTHR31903">
    <property type="entry name" value="F12F1.11-RELATED"/>
    <property type="match status" value="1"/>
</dbReference>
<dbReference type="Proteomes" id="UP000593562">
    <property type="component" value="Unassembled WGS sequence"/>
</dbReference>
<keyword evidence="3" id="KW-1185">Reference proteome</keyword>
<gene>
    <name evidence="2" type="ORF">HS088_TW06G00587</name>
</gene>
<feature type="compositionally biased region" description="Polar residues" evidence="1">
    <location>
        <begin position="175"/>
        <end position="184"/>
    </location>
</feature>
<evidence type="ECO:0000313" key="2">
    <source>
        <dbReference type="EMBL" id="KAF5746416.1"/>
    </source>
</evidence>
<evidence type="ECO:0000256" key="1">
    <source>
        <dbReference type="SAM" id="MobiDB-lite"/>
    </source>
</evidence>
<dbReference type="AlphaFoldDB" id="A0A7J7DK18"/>
<organism evidence="2 3">
    <name type="scientific">Tripterygium wilfordii</name>
    <name type="common">Thunder God vine</name>
    <dbReference type="NCBI Taxonomy" id="458696"/>
    <lineage>
        <taxon>Eukaryota</taxon>
        <taxon>Viridiplantae</taxon>
        <taxon>Streptophyta</taxon>
        <taxon>Embryophyta</taxon>
        <taxon>Tracheophyta</taxon>
        <taxon>Spermatophyta</taxon>
        <taxon>Magnoliopsida</taxon>
        <taxon>eudicotyledons</taxon>
        <taxon>Gunneridae</taxon>
        <taxon>Pentapetalae</taxon>
        <taxon>rosids</taxon>
        <taxon>fabids</taxon>
        <taxon>Celastrales</taxon>
        <taxon>Celastraceae</taxon>
        <taxon>Tripterygium</taxon>
    </lineage>
</organism>
<feature type="region of interest" description="Disordered" evidence="1">
    <location>
        <begin position="72"/>
        <end position="98"/>
    </location>
</feature>
<evidence type="ECO:0000313" key="3">
    <source>
        <dbReference type="Proteomes" id="UP000593562"/>
    </source>
</evidence>
<reference evidence="2 3" key="1">
    <citation type="journal article" date="2020" name="Nat. Commun.">
        <title>Genome of Tripterygium wilfordii and identification of cytochrome P450 involved in triptolide biosynthesis.</title>
        <authorList>
            <person name="Tu L."/>
            <person name="Su P."/>
            <person name="Zhang Z."/>
            <person name="Gao L."/>
            <person name="Wang J."/>
            <person name="Hu T."/>
            <person name="Zhou J."/>
            <person name="Zhang Y."/>
            <person name="Zhao Y."/>
            <person name="Liu Y."/>
            <person name="Song Y."/>
            <person name="Tong Y."/>
            <person name="Lu Y."/>
            <person name="Yang J."/>
            <person name="Xu C."/>
            <person name="Jia M."/>
            <person name="Peters R.J."/>
            <person name="Huang L."/>
            <person name="Gao W."/>
        </authorList>
    </citation>
    <scope>NUCLEOTIDE SEQUENCE [LARGE SCALE GENOMIC DNA]</scope>
    <source>
        <strain evidence="3">cv. XIE 37</strain>
        <tissue evidence="2">Leaf</tissue>
    </source>
</reference>
<name>A0A7J7DK18_TRIWF</name>
<protein>
    <submittedName>
        <fullName evidence="2">Uncharacterized protein</fullName>
    </submittedName>
</protein>
<dbReference type="FunCoup" id="A0A7J7DK18">
    <property type="interactions" value="376"/>
</dbReference>